<sequence length="67" mass="7191">MTALWELRQGGSSKATRPLAPHASSDTFYCPGCQQCADRTAVARFTGARPEASEACPTWAPFMSPQS</sequence>
<organism evidence="1 2">
    <name type="scientific">Boeremia exigua</name>
    <dbReference type="NCBI Taxonomy" id="749465"/>
    <lineage>
        <taxon>Eukaryota</taxon>
        <taxon>Fungi</taxon>
        <taxon>Dikarya</taxon>
        <taxon>Ascomycota</taxon>
        <taxon>Pezizomycotina</taxon>
        <taxon>Dothideomycetes</taxon>
        <taxon>Pleosporomycetidae</taxon>
        <taxon>Pleosporales</taxon>
        <taxon>Pleosporineae</taxon>
        <taxon>Didymellaceae</taxon>
        <taxon>Boeremia</taxon>
    </lineage>
</organism>
<name>A0ACC2HZ01_9PLEO</name>
<dbReference type="Proteomes" id="UP001153331">
    <property type="component" value="Unassembled WGS sequence"/>
</dbReference>
<proteinExistence type="predicted"/>
<accession>A0ACC2HZ01</accession>
<reference evidence="1" key="1">
    <citation type="submission" date="2022-11" db="EMBL/GenBank/DDBJ databases">
        <title>Genome Sequence of Boeremia exigua.</title>
        <authorList>
            <person name="Buettner E."/>
        </authorList>
    </citation>
    <scope>NUCLEOTIDE SEQUENCE</scope>
    <source>
        <strain evidence="1">CU02</strain>
    </source>
</reference>
<keyword evidence="2" id="KW-1185">Reference proteome</keyword>
<dbReference type="EMBL" id="JAPHNI010000839">
    <property type="protein sequence ID" value="KAJ8107908.1"/>
    <property type="molecule type" value="Genomic_DNA"/>
</dbReference>
<comment type="caution">
    <text evidence="1">The sequence shown here is derived from an EMBL/GenBank/DDBJ whole genome shotgun (WGS) entry which is preliminary data.</text>
</comment>
<evidence type="ECO:0000313" key="1">
    <source>
        <dbReference type="EMBL" id="KAJ8107908.1"/>
    </source>
</evidence>
<gene>
    <name evidence="1" type="ORF">OPT61_g8545</name>
</gene>
<evidence type="ECO:0000313" key="2">
    <source>
        <dbReference type="Proteomes" id="UP001153331"/>
    </source>
</evidence>
<protein>
    <submittedName>
        <fullName evidence="1">Uncharacterized protein</fullName>
    </submittedName>
</protein>